<dbReference type="EnsemblMetazoa" id="XM_038210638.1">
    <property type="protein sequence ID" value="XP_038066566.1"/>
    <property type="gene ID" value="LOC119736625"/>
</dbReference>
<dbReference type="PANTHER" id="PTHR26391">
    <property type="entry name" value="INACTIVE TYROSINE-PROTEIN KINASE 7"/>
    <property type="match status" value="1"/>
</dbReference>
<sequence>MEECVMMRQEIASAHQDSVDQTASQVSSLPGLPVCQAGCRSECVMCATMEECVMMRQEIASAHHDSVDQTASQVLACGRHKFGWYCEYECGANNLIQSCTGSQFGLPDPYGNSCISGYNGTDCDTECPAGTFGAECTQSCHCQSGACNGFTGECLGASGCSTGWSGTNCQSKQLE</sequence>
<accession>A0A914AT89</accession>
<name>A0A914AT89_PATMI</name>
<dbReference type="PANTHER" id="PTHR26391:SF18">
    <property type="entry name" value="PROTEIN KINASE RECEPTOR TIE-1, PUTATIVE-RELATED"/>
    <property type="match status" value="1"/>
</dbReference>
<dbReference type="AlphaFoldDB" id="A0A914AT89"/>
<keyword evidence="2" id="KW-1185">Reference proteome</keyword>
<dbReference type="OrthoDB" id="10252017at2759"/>
<proteinExistence type="predicted"/>
<evidence type="ECO:0000313" key="1">
    <source>
        <dbReference type="EnsemblMetazoa" id="XP_038066566.1"/>
    </source>
</evidence>
<evidence type="ECO:0000313" key="2">
    <source>
        <dbReference type="Proteomes" id="UP000887568"/>
    </source>
</evidence>
<dbReference type="RefSeq" id="XP_038066566.1">
    <property type="nucleotide sequence ID" value="XM_038210638.1"/>
</dbReference>
<dbReference type="Gene3D" id="2.170.300.10">
    <property type="entry name" value="Tie2 ligand-binding domain superfamily"/>
    <property type="match status" value="1"/>
</dbReference>
<dbReference type="Proteomes" id="UP000887568">
    <property type="component" value="Unplaced"/>
</dbReference>
<reference evidence="1" key="1">
    <citation type="submission" date="2022-11" db="UniProtKB">
        <authorList>
            <consortium name="EnsemblMetazoa"/>
        </authorList>
    </citation>
    <scope>IDENTIFICATION</scope>
</reference>
<protein>
    <submittedName>
        <fullName evidence="1">Uncharacterized protein</fullName>
    </submittedName>
</protein>
<organism evidence="1 2">
    <name type="scientific">Patiria miniata</name>
    <name type="common">Bat star</name>
    <name type="synonym">Asterina miniata</name>
    <dbReference type="NCBI Taxonomy" id="46514"/>
    <lineage>
        <taxon>Eukaryota</taxon>
        <taxon>Metazoa</taxon>
        <taxon>Echinodermata</taxon>
        <taxon>Eleutherozoa</taxon>
        <taxon>Asterozoa</taxon>
        <taxon>Asteroidea</taxon>
        <taxon>Valvatacea</taxon>
        <taxon>Valvatida</taxon>
        <taxon>Asterinidae</taxon>
        <taxon>Patiria</taxon>
    </lineage>
</organism>
<dbReference type="GeneID" id="119736625"/>